<dbReference type="KEGG" id="arac:E0W69_005930"/>
<reference evidence="2 3" key="1">
    <citation type="submission" date="2019-09" db="EMBL/GenBank/DDBJ databases">
        <title>Complete genome sequence of Arachidicoccus sp. B3-10 isolated from apple orchard soil.</title>
        <authorList>
            <person name="Kim H.S."/>
            <person name="Han K.-I."/>
            <person name="Suh M.K."/>
            <person name="Lee K.C."/>
            <person name="Eom M.K."/>
            <person name="Kim J.-S."/>
            <person name="Kang S.W."/>
            <person name="Sin Y."/>
            <person name="Lee J.-S."/>
        </authorList>
    </citation>
    <scope>NUCLEOTIDE SEQUENCE [LARGE SCALE GENOMIC DNA]</scope>
    <source>
        <strain evidence="2 3">B3-10</strain>
    </source>
</reference>
<dbReference type="AlphaFoldDB" id="A0A5P2GAH0"/>
<protein>
    <submittedName>
        <fullName evidence="2">ATP-dependent Clp protease adaptor ClpS</fullName>
    </submittedName>
</protein>
<dbReference type="EMBL" id="CP044016">
    <property type="protein sequence ID" value="QES90922.1"/>
    <property type="molecule type" value="Genomic_DNA"/>
</dbReference>
<evidence type="ECO:0000313" key="3">
    <source>
        <dbReference type="Proteomes" id="UP000292424"/>
    </source>
</evidence>
<proteinExistence type="predicted"/>
<dbReference type="GO" id="GO:0008233">
    <property type="term" value="F:peptidase activity"/>
    <property type="evidence" value="ECO:0007669"/>
    <property type="project" value="UniProtKB-KW"/>
</dbReference>
<gene>
    <name evidence="2" type="ORF">E0W69_005930</name>
</gene>
<keyword evidence="2" id="KW-0645">Protease</keyword>
<dbReference type="Proteomes" id="UP000292424">
    <property type="component" value="Chromosome"/>
</dbReference>
<dbReference type="OrthoDB" id="598046at2"/>
<name>A0A5P2GAH0_9BACT</name>
<organism evidence="2 3">
    <name type="scientific">Rhizosphaericola mali</name>
    <dbReference type="NCBI Taxonomy" id="2545455"/>
    <lineage>
        <taxon>Bacteria</taxon>
        <taxon>Pseudomonadati</taxon>
        <taxon>Bacteroidota</taxon>
        <taxon>Chitinophagia</taxon>
        <taxon>Chitinophagales</taxon>
        <taxon>Chitinophagaceae</taxon>
        <taxon>Rhizosphaericola</taxon>
    </lineage>
</organism>
<dbReference type="InterPro" id="IPR003769">
    <property type="entry name" value="ClpS_core"/>
</dbReference>
<evidence type="ECO:0000313" key="2">
    <source>
        <dbReference type="EMBL" id="QES90922.1"/>
    </source>
</evidence>
<evidence type="ECO:0000259" key="1">
    <source>
        <dbReference type="Pfam" id="PF02617"/>
    </source>
</evidence>
<keyword evidence="2" id="KW-0378">Hydrolase</keyword>
<dbReference type="Gene3D" id="3.30.1390.10">
    <property type="match status" value="1"/>
</dbReference>
<keyword evidence="3" id="KW-1185">Reference proteome</keyword>
<accession>A0A5P2GAH0</accession>
<dbReference type="InterPro" id="IPR014719">
    <property type="entry name" value="Ribosomal_bL12_C/ClpS-like"/>
</dbReference>
<dbReference type="SUPFAM" id="SSF54736">
    <property type="entry name" value="ClpS-like"/>
    <property type="match status" value="1"/>
</dbReference>
<sequence length="102" mass="11552">MNHLNIQTAPLHEEELDIDVLVSNVSTFQLILWNDEINTFEWVIETLIDVCGHSEVQAEQCALLIHTKGKYAVKNGDYDTLKPMKDEISERGIGVTIEQLAD</sequence>
<feature type="domain" description="Adaptor protein ClpS core" evidence="1">
    <location>
        <begin position="26"/>
        <end position="90"/>
    </location>
</feature>
<dbReference type="GO" id="GO:0006508">
    <property type="term" value="P:proteolysis"/>
    <property type="evidence" value="ECO:0007669"/>
    <property type="project" value="UniProtKB-KW"/>
</dbReference>
<dbReference type="Pfam" id="PF02617">
    <property type="entry name" value="ClpS"/>
    <property type="match status" value="1"/>
</dbReference>
<dbReference type="GO" id="GO:0030163">
    <property type="term" value="P:protein catabolic process"/>
    <property type="evidence" value="ECO:0007669"/>
    <property type="project" value="InterPro"/>
</dbReference>